<organism evidence="6 7">
    <name type="scientific">Chiloscyllium punctatum</name>
    <name type="common">Brownbanded bambooshark</name>
    <name type="synonym">Hemiscyllium punctatum</name>
    <dbReference type="NCBI Taxonomy" id="137246"/>
    <lineage>
        <taxon>Eukaryota</taxon>
        <taxon>Metazoa</taxon>
        <taxon>Chordata</taxon>
        <taxon>Craniata</taxon>
        <taxon>Vertebrata</taxon>
        <taxon>Chondrichthyes</taxon>
        <taxon>Elasmobranchii</taxon>
        <taxon>Galeomorphii</taxon>
        <taxon>Galeoidea</taxon>
        <taxon>Orectolobiformes</taxon>
        <taxon>Hemiscylliidae</taxon>
        <taxon>Chiloscyllium</taxon>
    </lineage>
</organism>
<dbReference type="PANTHER" id="PTHR16088:SF3">
    <property type="entry name" value="GON-4-LIKE PROTEIN"/>
    <property type="match status" value="1"/>
</dbReference>
<evidence type="ECO:0000256" key="5">
    <source>
        <dbReference type="PROSITE-ProRule" id="PRU00810"/>
    </source>
</evidence>
<dbReference type="GO" id="GO:0005634">
    <property type="term" value="C:nucleus"/>
    <property type="evidence" value="ECO:0007669"/>
    <property type="project" value="UniProtKB-SubCell"/>
</dbReference>
<proteinExistence type="predicted"/>
<dbReference type="GO" id="GO:0006355">
    <property type="term" value="P:regulation of DNA-templated transcription"/>
    <property type="evidence" value="ECO:0007669"/>
    <property type="project" value="InterPro"/>
</dbReference>
<name>A0A401U1I2_CHIPU</name>
<keyword evidence="4 5" id="KW-0539">Nucleus</keyword>
<dbReference type="FunFam" id="1.20.1160.11:FF:000006">
    <property type="entry name" value="GON-4-like protein isoform X1"/>
    <property type="match status" value="1"/>
</dbReference>
<sequence>MLNLAPPMLQVREALQDVPGKYEEFLRILYDFETNPDQRTAVDLYGDLCDIIQDWPQLLKDFAAFLLPEQALQCGL</sequence>
<comment type="subcellular location">
    <subcellularLocation>
        <location evidence="1 5">Nucleus</location>
    </subcellularLocation>
</comment>
<evidence type="ECO:0000256" key="2">
    <source>
        <dbReference type="ARBA" id="ARBA00023015"/>
    </source>
</evidence>
<keyword evidence="7" id="KW-1185">Reference proteome</keyword>
<dbReference type="Pfam" id="PF02671">
    <property type="entry name" value="PAH"/>
    <property type="match status" value="1"/>
</dbReference>
<keyword evidence="2" id="KW-0805">Transcription regulation</keyword>
<comment type="caution">
    <text evidence="6">The sequence shown here is derived from an EMBL/GenBank/DDBJ whole genome shotgun (WGS) entry which is preliminary data.</text>
</comment>
<dbReference type="InterPro" id="IPR052435">
    <property type="entry name" value="YY1-Transcr_Regul"/>
</dbReference>
<dbReference type="OrthoDB" id="6257037at2759"/>
<evidence type="ECO:0000313" key="6">
    <source>
        <dbReference type="EMBL" id="GCC48716.1"/>
    </source>
</evidence>
<gene>
    <name evidence="6" type="ORF">chiPu_0032753</name>
</gene>
<keyword evidence="3" id="KW-0804">Transcription</keyword>
<evidence type="ECO:0000256" key="1">
    <source>
        <dbReference type="ARBA" id="ARBA00004123"/>
    </source>
</evidence>
<evidence type="ECO:0008006" key="8">
    <source>
        <dbReference type="Google" id="ProtNLM"/>
    </source>
</evidence>
<dbReference type="InterPro" id="IPR003822">
    <property type="entry name" value="PAH"/>
</dbReference>
<evidence type="ECO:0000313" key="7">
    <source>
        <dbReference type="Proteomes" id="UP000287033"/>
    </source>
</evidence>
<dbReference type="AlphaFoldDB" id="A0A401U1I2"/>
<accession>A0A401U1I2</accession>
<dbReference type="PROSITE" id="PS51477">
    <property type="entry name" value="PAH"/>
    <property type="match status" value="1"/>
</dbReference>
<dbReference type="Gene3D" id="1.20.1160.11">
    <property type="entry name" value="Paired amphipathic helix"/>
    <property type="match status" value="1"/>
</dbReference>
<dbReference type="InterPro" id="IPR036600">
    <property type="entry name" value="PAH_sf"/>
</dbReference>
<dbReference type="SUPFAM" id="SSF47762">
    <property type="entry name" value="PAH2 domain"/>
    <property type="match status" value="1"/>
</dbReference>
<protein>
    <recommendedName>
        <fullName evidence="8">DH domain-containing protein</fullName>
    </recommendedName>
</protein>
<dbReference type="GO" id="GO:0003712">
    <property type="term" value="F:transcription coregulator activity"/>
    <property type="evidence" value="ECO:0007669"/>
    <property type="project" value="TreeGrafter"/>
</dbReference>
<dbReference type="PANTHER" id="PTHR16088">
    <property type="entry name" value="YY1 ASSOCIATED PROTEIN-RELATED"/>
    <property type="match status" value="1"/>
</dbReference>
<dbReference type="STRING" id="137246.A0A401U1I2"/>
<evidence type="ECO:0000256" key="3">
    <source>
        <dbReference type="ARBA" id="ARBA00023163"/>
    </source>
</evidence>
<dbReference type="Proteomes" id="UP000287033">
    <property type="component" value="Unassembled WGS sequence"/>
</dbReference>
<evidence type="ECO:0000256" key="4">
    <source>
        <dbReference type="ARBA" id="ARBA00023242"/>
    </source>
</evidence>
<feature type="non-terminal residue" evidence="6">
    <location>
        <position position="76"/>
    </location>
</feature>
<reference evidence="6 7" key="1">
    <citation type="journal article" date="2018" name="Nat. Ecol. Evol.">
        <title>Shark genomes provide insights into elasmobranch evolution and the origin of vertebrates.</title>
        <authorList>
            <person name="Hara Y"/>
            <person name="Yamaguchi K"/>
            <person name="Onimaru K"/>
            <person name="Kadota M"/>
            <person name="Koyanagi M"/>
            <person name="Keeley SD"/>
            <person name="Tatsumi K"/>
            <person name="Tanaka K"/>
            <person name="Motone F"/>
            <person name="Kageyama Y"/>
            <person name="Nozu R"/>
            <person name="Adachi N"/>
            <person name="Nishimura O"/>
            <person name="Nakagawa R"/>
            <person name="Tanegashima C"/>
            <person name="Kiyatake I"/>
            <person name="Matsumoto R"/>
            <person name="Murakumo K"/>
            <person name="Nishida K"/>
            <person name="Terakita A"/>
            <person name="Kuratani S"/>
            <person name="Sato K"/>
            <person name="Hyodo S Kuraku.S."/>
        </authorList>
    </citation>
    <scope>NUCLEOTIDE SEQUENCE [LARGE SCALE GENOMIC DNA]</scope>
</reference>
<dbReference type="EMBL" id="BEZZ01244882">
    <property type="protein sequence ID" value="GCC48716.1"/>
    <property type="molecule type" value="Genomic_DNA"/>
</dbReference>